<dbReference type="AlphaFoldDB" id="A6KL46"/>
<gene>
    <name evidence="1" type="ORF">rCG_40839</name>
</gene>
<feature type="non-terminal residue" evidence="1">
    <location>
        <position position="41"/>
    </location>
</feature>
<sequence>MGVMNLCGNLYDTWCTVLLNEEDAMDPSNCQLGIIWNHRKD</sequence>
<evidence type="ECO:0000313" key="1">
    <source>
        <dbReference type="EMBL" id="EDL85070.1"/>
    </source>
</evidence>
<name>A6KL46_RAT</name>
<reference evidence="1 2" key="1">
    <citation type="submission" date="2005-09" db="EMBL/GenBank/DDBJ databases">
        <authorList>
            <person name="Mural R.J."/>
            <person name="Li P.W."/>
            <person name="Adams M.D."/>
            <person name="Amanatides P.G."/>
            <person name="Baden-Tillson H."/>
            <person name="Barnstead M."/>
            <person name="Chin S.H."/>
            <person name="Dew I."/>
            <person name="Evans C.A."/>
            <person name="Ferriera S."/>
            <person name="Flanigan M."/>
            <person name="Fosler C."/>
            <person name="Glodek A."/>
            <person name="Gu Z."/>
            <person name="Holt R.A."/>
            <person name="Jennings D."/>
            <person name="Kraft C.L."/>
            <person name="Lu F."/>
            <person name="Nguyen T."/>
            <person name="Nusskern D.R."/>
            <person name="Pfannkoch C.M."/>
            <person name="Sitter C."/>
            <person name="Sutton G.G."/>
            <person name="Venter J.C."/>
            <person name="Wang Z."/>
            <person name="Woodage T."/>
            <person name="Zheng X.H."/>
            <person name="Zhong F."/>
        </authorList>
    </citation>
    <scope>NUCLEOTIDE SEQUENCE [LARGE SCALE GENOMIC DNA]</scope>
    <source>
        <strain>BN</strain>
        <strain evidence="2">Sprague-Dawley</strain>
    </source>
</reference>
<dbReference type="EMBL" id="CH474062">
    <property type="protein sequence ID" value="EDL85070.1"/>
    <property type="molecule type" value="Genomic_DNA"/>
</dbReference>
<proteinExistence type="predicted"/>
<dbReference type="Proteomes" id="UP000234681">
    <property type="component" value="Chromosome 3"/>
</dbReference>
<accession>A6KL46</accession>
<organism evidence="1 2">
    <name type="scientific">Rattus norvegicus</name>
    <name type="common">Rat</name>
    <dbReference type="NCBI Taxonomy" id="10116"/>
    <lineage>
        <taxon>Eukaryota</taxon>
        <taxon>Metazoa</taxon>
        <taxon>Chordata</taxon>
        <taxon>Craniata</taxon>
        <taxon>Vertebrata</taxon>
        <taxon>Euteleostomi</taxon>
        <taxon>Mammalia</taxon>
        <taxon>Eutheria</taxon>
        <taxon>Euarchontoglires</taxon>
        <taxon>Glires</taxon>
        <taxon>Rodentia</taxon>
        <taxon>Myomorpha</taxon>
        <taxon>Muroidea</taxon>
        <taxon>Muridae</taxon>
        <taxon>Murinae</taxon>
        <taxon>Rattus</taxon>
    </lineage>
</organism>
<protein>
    <submittedName>
        <fullName evidence="1">RCG40839</fullName>
    </submittedName>
</protein>
<evidence type="ECO:0000313" key="2">
    <source>
        <dbReference type="Proteomes" id="UP000234681"/>
    </source>
</evidence>